<evidence type="ECO:0000313" key="5">
    <source>
        <dbReference type="EMBL" id="RIW14376.1"/>
    </source>
</evidence>
<gene>
    <name evidence="5" type="ORF">D0X99_12475</name>
</gene>
<dbReference type="OrthoDB" id="9808602at2"/>
<dbReference type="GO" id="GO:0016780">
    <property type="term" value="F:phosphotransferase activity, for other substituted phosphate groups"/>
    <property type="evidence" value="ECO:0007669"/>
    <property type="project" value="TreeGrafter"/>
</dbReference>
<dbReference type="PANTHER" id="PTHR30576:SF8">
    <property type="entry name" value="UNDECAPRENYL-PHOSPHATE GALACTOSE PHOSPHOTRANSFERASE"/>
    <property type="match status" value="1"/>
</dbReference>
<evidence type="ECO:0000256" key="1">
    <source>
        <dbReference type="ARBA" id="ARBA00006464"/>
    </source>
</evidence>
<evidence type="ECO:0000259" key="4">
    <source>
        <dbReference type="Pfam" id="PF02397"/>
    </source>
</evidence>
<keyword evidence="5" id="KW-0808">Transferase</keyword>
<dbReference type="AlphaFoldDB" id="A0A418PQ04"/>
<keyword evidence="3" id="KW-1133">Transmembrane helix</keyword>
<name>A0A418PQ04_9BACT</name>
<comment type="similarity">
    <text evidence="1">Belongs to the bacterial sugar transferase family.</text>
</comment>
<dbReference type="EMBL" id="QXML01000006">
    <property type="protein sequence ID" value="RIW14376.1"/>
    <property type="molecule type" value="Genomic_DNA"/>
</dbReference>
<evidence type="ECO:0000256" key="2">
    <source>
        <dbReference type="SAM" id="MobiDB-lite"/>
    </source>
</evidence>
<sequence length="219" mass="25380">MNYREFGKRVLDLILASLMFLILLPVFLILFFLLLIHFKGSPFFYQDRPGKNSKIFRIVKFKTMRDLTNSKGELLSDDQRLTRVGKIIRKSSLDEIPQLINVLKGDMSLVGPRPLLVEYLELYDADQARRHEERPGVTGWAQINGRNTISWQQKFEYDIWYVENLSLALDLKILFRTLWNVIRGKGISQQGHVTVGKFTGNQGERMGAERSTMEGVLEK</sequence>
<proteinExistence type="inferred from homology"/>
<dbReference type="PANTHER" id="PTHR30576">
    <property type="entry name" value="COLANIC BIOSYNTHESIS UDP-GLUCOSE LIPID CARRIER TRANSFERASE"/>
    <property type="match status" value="1"/>
</dbReference>
<organism evidence="5 6">
    <name type="scientific">Algoriphagus lacus</name>
    <dbReference type="NCBI Taxonomy" id="2056311"/>
    <lineage>
        <taxon>Bacteria</taxon>
        <taxon>Pseudomonadati</taxon>
        <taxon>Bacteroidota</taxon>
        <taxon>Cytophagia</taxon>
        <taxon>Cytophagales</taxon>
        <taxon>Cyclobacteriaceae</taxon>
        <taxon>Algoriphagus</taxon>
    </lineage>
</organism>
<keyword evidence="3" id="KW-0812">Transmembrane</keyword>
<comment type="caution">
    <text evidence="5">The sequence shown here is derived from an EMBL/GenBank/DDBJ whole genome shotgun (WGS) entry which is preliminary data.</text>
</comment>
<accession>A0A418PQ04</accession>
<feature type="transmembrane region" description="Helical" evidence="3">
    <location>
        <begin position="13"/>
        <end position="38"/>
    </location>
</feature>
<dbReference type="Proteomes" id="UP000283522">
    <property type="component" value="Unassembled WGS sequence"/>
</dbReference>
<keyword evidence="6" id="KW-1185">Reference proteome</keyword>
<feature type="domain" description="Bacterial sugar transferase" evidence="4">
    <location>
        <begin position="8"/>
        <end position="182"/>
    </location>
</feature>
<feature type="region of interest" description="Disordered" evidence="2">
    <location>
        <begin position="198"/>
        <end position="219"/>
    </location>
</feature>
<feature type="compositionally biased region" description="Basic and acidic residues" evidence="2">
    <location>
        <begin position="206"/>
        <end position="219"/>
    </location>
</feature>
<evidence type="ECO:0000313" key="6">
    <source>
        <dbReference type="Proteomes" id="UP000283522"/>
    </source>
</evidence>
<dbReference type="InterPro" id="IPR003362">
    <property type="entry name" value="Bact_transf"/>
</dbReference>
<evidence type="ECO:0000256" key="3">
    <source>
        <dbReference type="SAM" id="Phobius"/>
    </source>
</evidence>
<dbReference type="RefSeq" id="WP_119478174.1">
    <property type="nucleotide sequence ID" value="NZ_QXML01000006.1"/>
</dbReference>
<protein>
    <submittedName>
        <fullName evidence="5">Sugar transferase</fullName>
    </submittedName>
</protein>
<dbReference type="Pfam" id="PF02397">
    <property type="entry name" value="Bac_transf"/>
    <property type="match status" value="1"/>
</dbReference>
<reference evidence="5 6" key="1">
    <citation type="submission" date="2018-09" db="EMBL/GenBank/DDBJ databases">
        <authorList>
            <person name="Wang X."/>
            <person name="Du Z."/>
        </authorList>
    </citation>
    <scope>NUCLEOTIDE SEQUENCE [LARGE SCALE GENOMIC DNA]</scope>
    <source>
        <strain evidence="5 6">N3</strain>
    </source>
</reference>
<keyword evidence="3" id="KW-0472">Membrane</keyword>